<dbReference type="RefSeq" id="WP_188546421.1">
    <property type="nucleotide sequence ID" value="NZ_BMCU01000004.1"/>
</dbReference>
<dbReference type="Gene3D" id="3.30.530.20">
    <property type="match status" value="1"/>
</dbReference>
<evidence type="ECO:0000313" key="2">
    <source>
        <dbReference type="Proteomes" id="UP000654257"/>
    </source>
</evidence>
<organism evidence="1 2">
    <name type="scientific">Rhodococcoides trifolii</name>
    <dbReference type="NCBI Taxonomy" id="908250"/>
    <lineage>
        <taxon>Bacteria</taxon>
        <taxon>Bacillati</taxon>
        <taxon>Actinomycetota</taxon>
        <taxon>Actinomycetes</taxon>
        <taxon>Mycobacteriales</taxon>
        <taxon>Nocardiaceae</taxon>
        <taxon>Rhodococcoides</taxon>
    </lineage>
</organism>
<proteinExistence type="predicted"/>
<evidence type="ECO:0000313" key="1">
    <source>
        <dbReference type="EMBL" id="GGG20182.1"/>
    </source>
</evidence>
<sequence>MVDVTRTFTVKQTLPKVTAYLRDFANAEAWDPGTEKCEQITAGPVAVGTQWHNTTKMYGMSTELTYSLETDEAEHIVFRGENKTATSVDDLTFAESGPQSTEITYHAHIQFNGIAKLADPIAGVAFERVGDETVDAITAAVEKL</sequence>
<dbReference type="AlphaFoldDB" id="A0A917LG33"/>
<dbReference type="Pfam" id="PF10604">
    <property type="entry name" value="Polyketide_cyc2"/>
    <property type="match status" value="1"/>
</dbReference>
<protein>
    <submittedName>
        <fullName evidence="1">Polyketide cyclase</fullName>
    </submittedName>
</protein>
<dbReference type="Proteomes" id="UP000654257">
    <property type="component" value="Unassembled WGS sequence"/>
</dbReference>
<dbReference type="InterPro" id="IPR023393">
    <property type="entry name" value="START-like_dom_sf"/>
</dbReference>
<dbReference type="SUPFAM" id="SSF55961">
    <property type="entry name" value="Bet v1-like"/>
    <property type="match status" value="1"/>
</dbReference>
<dbReference type="InterPro" id="IPR019587">
    <property type="entry name" value="Polyketide_cyclase/dehydratase"/>
</dbReference>
<reference evidence="1" key="1">
    <citation type="journal article" date="2014" name="Int. J. Syst. Evol. Microbiol.">
        <title>Complete genome sequence of Corynebacterium casei LMG S-19264T (=DSM 44701T), isolated from a smear-ripened cheese.</title>
        <authorList>
            <consortium name="US DOE Joint Genome Institute (JGI-PGF)"/>
            <person name="Walter F."/>
            <person name="Albersmeier A."/>
            <person name="Kalinowski J."/>
            <person name="Ruckert C."/>
        </authorList>
    </citation>
    <scope>NUCLEOTIDE SEQUENCE</scope>
    <source>
        <strain evidence="1">CCM 7905</strain>
    </source>
</reference>
<comment type="caution">
    <text evidence="1">The sequence shown here is derived from an EMBL/GenBank/DDBJ whole genome shotgun (WGS) entry which is preliminary data.</text>
</comment>
<gene>
    <name evidence="1" type="ORF">GCM10007304_37590</name>
</gene>
<dbReference type="EMBL" id="BMCU01000004">
    <property type="protein sequence ID" value="GGG20182.1"/>
    <property type="molecule type" value="Genomic_DNA"/>
</dbReference>
<accession>A0A917LG33</accession>
<name>A0A917LG33_9NOCA</name>
<reference evidence="1" key="2">
    <citation type="submission" date="2020-09" db="EMBL/GenBank/DDBJ databases">
        <authorList>
            <person name="Sun Q."/>
            <person name="Sedlacek I."/>
        </authorList>
    </citation>
    <scope>NUCLEOTIDE SEQUENCE</scope>
    <source>
        <strain evidence="1">CCM 7905</strain>
    </source>
</reference>
<keyword evidence="2" id="KW-1185">Reference proteome</keyword>